<evidence type="ECO:0000313" key="10">
    <source>
        <dbReference type="EMBL" id="KON94539.1"/>
    </source>
</evidence>
<reference evidence="10 12" key="1">
    <citation type="submission" date="2015-07" db="EMBL/GenBank/DDBJ databases">
        <title>Fjat-14205 dsm 2895.</title>
        <authorList>
            <person name="Liu B."/>
            <person name="Wang J."/>
            <person name="Zhu Y."/>
            <person name="Liu G."/>
            <person name="Chen Q."/>
            <person name="Chen Z."/>
            <person name="Lan J."/>
            <person name="Che J."/>
            <person name="Ge C."/>
            <person name="Shi H."/>
            <person name="Pan Z."/>
            <person name="Liu X."/>
        </authorList>
    </citation>
    <scope>NUCLEOTIDE SEQUENCE [LARGE SCALE GENOMIC DNA]</scope>
    <source>
        <strain evidence="10 12">DSM 2895</strain>
    </source>
</reference>
<dbReference type="PANTHER" id="PTHR32309">
    <property type="entry name" value="TYROSINE-PROTEIN KINASE"/>
    <property type="match status" value="1"/>
</dbReference>
<dbReference type="PANTHER" id="PTHR32309:SF13">
    <property type="entry name" value="FERRIC ENTEROBACTIN TRANSPORT PROTEIN FEPE"/>
    <property type="match status" value="1"/>
</dbReference>
<sequence>MPQQEETMNVREVVTTLRKRFWMIVLVTLFFVVASAGITYLVMTPVYQAKSELLVNKSQEGNKPGTISRNDIESNLQLIETYSVVMKSPRVMDKVAQKMGEPNRTSALTGQINVSAVKDSQVISIEAKDPDKQRAAKLANTVAQTFQQEIVTIMNVDNVQILTEAKANAIKAPVQPKPAVNLAIAFVIGLIFSVACAFLLEYLDNTLKTEEDIENHLGLPVIGSIAVIESDDKTSVHSLKERQTHVAAAGENS</sequence>
<dbReference type="InterPro" id="IPR032807">
    <property type="entry name" value="GNVR"/>
</dbReference>
<dbReference type="InterPro" id="IPR003856">
    <property type="entry name" value="LPS_length_determ_N"/>
</dbReference>
<dbReference type="GeneID" id="42304093"/>
<dbReference type="Proteomes" id="UP000182836">
    <property type="component" value="Unassembled WGS sequence"/>
</dbReference>
<dbReference type="STRING" id="47500.AF333_02550"/>
<evidence type="ECO:0000259" key="9">
    <source>
        <dbReference type="Pfam" id="PF13807"/>
    </source>
</evidence>
<protein>
    <submittedName>
        <fullName evidence="11">Capsular polysaccharide biosynthesis protein</fullName>
    </submittedName>
</protein>
<reference evidence="11 13" key="2">
    <citation type="submission" date="2016-10" db="EMBL/GenBank/DDBJ databases">
        <authorList>
            <person name="de Groot N.N."/>
        </authorList>
    </citation>
    <scope>NUCLEOTIDE SEQUENCE [LARGE SCALE GENOMIC DNA]</scope>
    <source>
        <strain evidence="11 13">DSM 2895</strain>
    </source>
</reference>
<keyword evidence="4 7" id="KW-0812">Transmembrane</keyword>
<name>A0A0D1XJD1_ANEMI</name>
<proteinExistence type="inferred from homology"/>
<comment type="subcellular location">
    <subcellularLocation>
        <location evidence="1">Cell membrane</location>
        <topology evidence="1">Multi-pass membrane protein</topology>
    </subcellularLocation>
</comment>
<evidence type="ECO:0000313" key="11">
    <source>
        <dbReference type="EMBL" id="SDI45599.1"/>
    </source>
</evidence>
<keyword evidence="3" id="KW-1003">Cell membrane</keyword>
<evidence type="ECO:0000256" key="6">
    <source>
        <dbReference type="ARBA" id="ARBA00023136"/>
    </source>
</evidence>
<feature type="transmembrane region" description="Helical" evidence="7">
    <location>
        <begin position="21"/>
        <end position="43"/>
    </location>
</feature>
<evidence type="ECO:0000256" key="5">
    <source>
        <dbReference type="ARBA" id="ARBA00022989"/>
    </source>
</evidence>
<evidence type="ECO:0000259" key="8">
    <source>
        <dbReference type="Pfam" id="PF02706"/>
    </source>
</evidence>
<feature type="transmembrane region" description="Helical" evidence="7">
    <location>
        <begin position="179"/>
        <end position="200"/>
    </location>
</feature>
<feature type="domain" description="Polysaccharide chain length determinant N-terminal" evidence="8">
    <location>
        <begin position="7"/>
        <end position="98"/>
    </location>
</feature>
<dbReference type="PATRIC" id="fig|47500.12.peg.6000"/>
<dbReference type="Pfam" id="PF13807">
    <property type="entry name" value="GNVR"/>
    <property type="match status" value="1"/>
</dbReference>
<dbReference type="AlphaFoldDB" id="A0A0D1XJD1"/>
<dbReference type="OrthoDB" id="2360475at2"/>
<keyword evidence="5 7" id="KW-1133">Transmembrane helix</keyword>
<gene>
    <name evidence="10" type="ORF">AF333_02550</name>
    <name evidence="11" type="ORF">SAMN04487909_10479</name>
</gene>
<dbReference type="GO" id="GO:0004713">
    <property type="term" value="F:protein tyrosine kinase activity"/>
    <property type="evidence" value="ECO:0007669"/>
    <property type="project" value="TreeGrafter"/>
</dbReference>
<organism evidence="10 12">
    <name type="scientific">Aneurinibacillus migulanus</name>
    <name type="common">Bacillus migulanus</name>
    <dbReference type="NCBI Taxonomy" id="47500"/>
    <lineage>
        <taxon>Bacteria</taxon>
        <taxon>Bacillati</taxon>
        <taxon>Bacillota</taxon>
        <taxon>Bacilli</taxon>
        <taxon>Bacillales</taxon>
        <taxon>Paenibacillaceae</taxon>
        <taxon>Aneurinibacillus group</taxon>
        <taxon>Aneurinibacillus</taxon>
    </lineage>
</organism>
<accession>A0A0D1XJD1</accession>
<comment type="similarity">
    <text evidence="2">Belongs to the CpsC/CapA family.</text>
</comment>
<feature type="domain" description="Tyrosine-protein kinase G-rich" evidence="9">
    <location>
        <begin position="146"/>
        <end position="199"/>
    </location>
</feature>
<evidence type="ECO:0000256" key="3">
    <source>
        <dbReference type="ARBA" id="ARBA00022475"/>
    </source>
</evidence>
<keyword evidence="6 7" id="KW-0472">Membrane</keyword>
<evidence type="ECO:0000313" key="12">
    <source>
        <dbReference type="Proteomes" id="UP000037269"/>
    </source>
</evidence>
<dbReference type="Proteomes" id="UP000037269">
    <property type="component" value="Unassembled WGS sequence"/>
</dbReference>
<evidence type="ECO:0000256" key="2">
    <source>
        <dbReference type="ARBA" id="ARBA00006683"/>
    </source>
</evidence>
<evidence type="ECO:0000256" key="1">
    <source>
        <dbReference type="ARBA" id="ARBA00004651"/>
    </source>
</evidence>
<keyword evidence="12" id="KW-1185">Reference proteome</keyword>
<dbReference type="InterPro" id="IPR050445">
    <property type="entry name" value="Bact_polysacc_biosynth/exp"/>
</dbReference>
<evidence type="ECO:0000256" key="4">
    <source>
        <dbReference type="ARBA" id="ARBA00022692"/>
    </source>
</evidence>
<dbReference type="EMBL" id="FNED01000004">
    <property type="protein sequence ID" value="SDI45599.1"/>
    <property type="molecule type" value="Genomic_DNA"/>
</dbReference>
<evidence type="ECO:0000256" key="7">
    <source>
        <dbReference type="SAM" id="Phobius"/>
    </source>
</evidence>
<dbReference type="Pfam" id="PF02706">
    <property type="entry name" value="Wzz"/>
    <property type="match status" value="1"/>
</dbReference>
<evidence type="ECO:0000313" key="13">
    <source>
        <dbReference type="Proteomes" id="UP000182836"/>
    </source>
</evidence>
<dbReference type="GO" id="GO:0005886">
    <property type="term" value="C:plasma membrane"/>
    <property type="evidence" value="ECO:0007669"/>
    <property type="project" value="UniProtKB-SubCell"/>
</dbReference>
<dbReference type="EMBL" id="LGUG01000004">
    <property type="protein sequence ID" value="KON94539.1"/>
    <property type="molecule type" value="Genomic_DNA"/>
</dbReference>
<dbReference type="RefSeq" id="WP_043067585.1">
    <property type="nucleotide sequence ID" value="NZ_BJOA01000123.1"/>
</dbReference>